<reference evidence="1 2" key="1">
    <citation type="submission" date="2009-08" db="EMBL/GenBank/DDBJ databases">
        <title>The Genome Sequence of Spizellomyces punctatus strain DAOM BR117.</title>
        <authorList>
            <consortium name="The Broad Institute Genome Sequencing Platform"/>
            <person name="Russ C."/>
            <person name="Cuomo C."/>
            <person name="Shea T."/>
            <person name="Young S.K."/>
            <person name="Zeng Q."/>
            <person name="Koehrsen M."/>
            <person name="Haas B."/>
            <person name="Borodovsky M."/>
            <person name="Guigo R."/>
            <person name="Alvarado L."/>
            <person name="Berlin A."/>
            <person name="Bochicchio J."/>
            <person name="Borenstein D."/>
            <person name="Chapman S."/>
            <person name="Chen Z."/>
            <person name="Engels R."/>
            <person name="Freedman E."/>
            <person name="Gellesch M."/>
            <person name="Goldberg J."/>
            <person name="Griggs A."/>
            <person name="Gujja S."/>
            <person name="Heiman D."/>
            <person name="Hepburn T."/>
            <person name="Howarth C."/>
            <person name="Jen D."/>
            <person name="Larson L."/>
            <person name="Lewis B."/>
            <person name="Mehta T."/>
            <person name="Park D."/>
            <person name="Pearson M."/>
            <person name="Roberts A."/>
            <person name="Saif S."/>
            <person name="Shenoy N."/>
            <person name="Sisk P."/>
            <person name="Stolte C."/>
            <person name="Sykes S."/>
            <person name="Thomson T."/>
            <person name="Walk T."/>
            <person name="White J."/>
            <person name="Yandava C."/>
            <person name="Burger G."/>
            <person name="Gray M.W."/>
            <person name="Holland P.W.H."/>
            <person name="King N."/>
            <person name="Lang F.B.F."/>
            <person name="Roger A.J."/>
            <person name="Ruiz-Trillo I."/>
            <person name="Lander E."/>
            <person name="Nusbaum C."/>
        </authorList>
    </citation>
    <scope>NUCLEOTIDE SEQUENCE [LARGE SCALE GENOMIC DNA]</scope>
    <source>
        <strain evidence="1 2">DAOM BR117</strain>
    </source>
</reference>
<dbReference type="OrthoDB" id="2014201at2759"/>
<dbReference type="Gene3D" id="3.90.550.10">
    <property type="entry name" value="Spore Coat Polysaccharide Biosynthesis Protein SpsA, Chain A"/>
    <property type="match status" value="1"/>
</dbReference>
<dbReference type="OMA" id="HHISDES"/>
<accession>A0A0L0H6T6</accession>
<dbReference type="GeneID" id="27691342"/>
<name>A0A0L0H6T6_SPIPD</name>
<keyword evidence="2" id="KW-1185">Reference proteome</keyword>
<organism evidence="1 2">
    <name type="scientific">Spizellomyces punctatus (strain DAOM BR117)</name>
    <dbReference type="NCBI Taxonomy" id="645134"/>
    <lineage>
        <taxon>Eukaryota</taxon>
        <taxon>Fungi</taxon>
        <taxon>Fungi incertae sedis</taxon>
        <taxon>Chytridiomycota</taxon>
        <taxon>Chytridiomycota incertae sedis</taxon>
        <taxon>Chytridiomycetes</taxon>
        <taxon>Spizellomycetales</taxon>
        <taxon>Spizellomycetaceae</taxon>
        <taxon>Spizellomyces</taxon>
    </lineage>
</organism>
<dbReference type="RefSeq" id="XP_016604621.1">
    <property type="nucleotide sequence ID" value="XM_016756323.1"/>
</dbReference>
<dbReference type="InterPro" id="IPR029044">
    <property type="entry name" value="Nucleotide-diphossugar_trans"/>
</dbReference>
<protein>
    <submittedName>
        <fullName evidence="1">Uncharacterized protein</fullName>
    </submittedName>
</protein>
<dbReference type="eggNOG" id="ENOG502SDGE">
    <property type="taxonomic scope" value="Eukaryota"/>
</dbReference>
<dbReference type="InterPro" id="IPR050587">
    <property type="entry name" value="GNT1/Glycosyltrans_8"/>
</dbReference>
<evidence type="ECO:0000313" key="1">
    <source>
        <dbReference type="EMBL" id="KNC96581.1"/>
    </source>
</evidence>
<dbReference type="SUPFAM" id="SSF53448">
    <property type="entry name" value="Nucleotide-diphospho-sugar transferases"/>
    <property type="match status" value="1"/>
</dbReference>
<evidence type="ECO:0000313" key="2">
    <source>
        <dbReference type="Proteomes" id="UP000053201"/>
    </source>
</evidence>
<sequence>MLFIFNLTQYDRIVYLDTDMYPLRNMDEFFDLPDYFLYAPRAHWLTAEQPWVTNCMMVLTPLEATLLEIKNEFTDRVKKKNSAFGMHVINYLYRNRMSILPFGTIILNGHLRGNPTDKSSHIPYKTIEDAARSAYAVHFSEQPNGQFGKPWYIADRTVHGEAHPLYRRIFDNWFRGVDQYCVNPEPN</sequence>
<dbReference type="VEuPathDB" id="FungiDB:SPPG_08165"/>
<dbReference type="Proteomes" id="UP000053201">
    <property type="component" value="Unassembled WGS sequence"/>
</dbReference>
<dbReference type="AlphaFoldDB" id="A0A0L0H6T6"/>
<dbReference type="EMBL" id="KQ257468">
    <property type="protein sequence ID" value="KNC96581.1"/>
    <property type="molecule type" value="Genomic_DNA"/>
</dbReference>
<dbReference type="InParanoid" id="A0A0L0H6T6"/>
<proteinExistence type="predicted"/>
<gene>
    <name evidence="1" type="ORF">SPPG_08165</name>
</gene>
<dbReference type="PANTHER" id="PTHR11183">
    <property type="entry name" value="GLYCOGENIN SUBFAMILY MEMBER"/>
    <property type="match status" value="1"/>
</dbReference>